<dbReference type="Proteomes" id="UP000242287">
    <property type="component" value="Unassembled WGS sequence"/>
</dbReference>
<gene>
    <name evidence="1" type="ORF">AMATHDRAFT_9486</name>
</gene>
<keyword evidence="2" id="KW-1185">Reference proteome</keyword>
<dbReference type="EMBL" id="KZ302435">
    <property type="protein sequence ID" value="PFH45322.1"/>
    <property type="molecule type" value="Genomic_DNA"/>
</dbReference>
<proteinExistence type="predicted"/>
<evidence type="ECO:0000313" key="1">
    <source>
        <dbReference type="EMBL" id="PFH45322.1"/>
    </source>
</evidence>
<accession>A0A2A9NC97</accession>
<name>A0A2A9NC97_9AGAR</name>
<dbReference type="AlphaFoldDB" id="A0A2A9NC97"/>
<protein>
    <submittedName>
        <fullName evidence="1">Uncharacterized protein</fullName>
    </submittedName>
</protein>
<reference evidence="1 2" key="1">
    <citation type="submission" date="2014-02" db="EMBL/GenBank/DDBJ databases">
        <title>Transposable element dynamics among asymbiotic and ectomycorrhizal Amanita fungi.</title>
        <authorList>
            <consortium name="DOE Joint Genome Institute"/>
            <person name="Hess J."/>
            <person name="Skrede I."/>
            <person name="Wolfe B."/>
            <person name="LaButti K."/>
            <person name="Ohm R.A."/>
            <person name="Grigoriev I.V."/>
            <person name="Pringle A."/>
        </authorList>
    </citation>
    <scope>NUCLEOTIDE SEQUENCE [LARGE SCALE GENOMIC DNA]</scope>
    <source>
        <strain evidence="1 2">SKay4041</strain>
    </source>
</reference>
<evidence type="ECO:0000313" key="2">
    <source>
        <dbReference type="Proteomes" id="UP000242287"/>
    </source>
</evidence>
<sequence>MESSQAPQLDLPLLTLPLDITEIFEENPLKVLTIFSEALDSFNTKKLDEATLLESIGSIAGCLARLLPGGLDCAQVANLFGLTHFPLTQSTVAVQPPVHTATAESSTAPPPPVCASAPPKRASCPLYAQAAASGKKKAAPTTASPSGPKCAPQCIMQGTLLTWVTDVDPQWVHKQLVLHLKGKFSSNDIKMVEFTFHGDLVITLAKPPSSDVTATITEAAQISLGQPHSTLQNCSTLSTVKFTHVPCSLPTGAVSVQDLTASLHASPK</sequence>
<organism evidence="1 2">
    <name type="scientific">Amanita thiersii Skay4041</name>
    <dbReference type="NCBI Taxonomy" id="703135"/>
    <lineage>
        <taxon>Eukaryota</taxon>
        <taxon>Fungi</taxon>
        <taxon>Dikarya</taxon>
        <taxon>Basidiomycota</taxon>
        <taxon>Agaricomycotina</taxon>
        <taxon>Agaricomycetes</taxon>
        <taxon>Agaricomycetidae</taxon>
        <taxon>Agaricales</taxon>
        <taxon>Pluteineae</taxon>
        <taxon>Amanitaceae</taxon>
        <taxon>Amanita</taxon>
    </lineage>
</organism>